<reference evidence="1" key="1">
    <citation type="submission" date="2023-01" db="EMBL/GenBank/DDBJ databases">
        <authorList>
            <person name="Sprotte S."/>
            <person name="Brinks E."/>
        </authorList>
    </citation>
    <scope>NUCLEOTIDE SEQUENCE</scope>
</reference>
<organism evidence="1">
    <name type="scientific">Enterocloster phage PMBT24</name>
    <dbReference type="NCBI Taxonomy" id="3025413"/>
    <lineage>
        <taxon>Viruses</taxon>
        <taxon>Duplodnaviria</taxon>
        <taxon>Heunggongvirae</taxon>
        <taxon>Uroviricota</taxon>
        <taxon>Caudoviricetes</taxon>
    </lineage>
</organism>
<reference evidence="1" key="2">
    <citation type="journal article" date="2024" name="Heliyon">
        <title>Complete genome sequence of the novel virulent phage PMBT24 infecting Enterocloster bolteae from the human gut.</title>
        <authorList>
            <person name="Sprotte S."/>
            <person name="Brinks E."/>
            <person name="Neve H."/>
            <person name="Franz C.M.A.P."/>
        </authorList>
    </citation>
    <scope>NUCLEOTIDE SEQUENCE</scope>
</reference>
<dbReference type="EMBL" id="OQ326496">
    <property type="protein sequence ID" value="WDQ45512.1"/>
    <property type="molecule type" value="Genomic_DNA"/>
</dbReference>
<name>A0AAT9TS31_9CAUD</name>
<protein>
    <submittedName>
        <fullName evidence="1">Uncharacterized protein</fullName>
    </submittedName>
</protein>
<evidence type="ECO:0000313" key="1">
    <source>
        <dbReference type="EMBL" id="WDQ45512.1"/>
    </source>
</evidence>
<accession>A0AAT9TS31</accession>
<proteinExistence type="predicted"/>
<sequence length="241" mass="26461">MPNCGTQNYSLPINGSYTIPEGYHSGEGKVTQSVTTMKGSNITPNTSVVTIPTNQKYIDGNFTIPAFALPSASILKKGATYTLYGKKVTGEFEGFVPSVTDLYYKGNNIANFSFKVAYGYPVLGSVKFETAQMITTSDRSGTAGPLCSGRSYNLTPYNSINIEVNPPTPSISLSTVYRSVVFHYGSDLNTRDAFINSTKPSTYVFSFDISGINATKWFAFMFFYKENTSAYKGIINRIWFS</sequence>